<comment type="caution">
    <text evidence="6">The sequence shown here is derived from an EMBL/GenBank/DDBJ whole genome shotgun (WGS) entry which is preliminary data.</text>
</comment>
<dbReference type="InterPro" id="IPR004027">
    <property type="entry name" value="SEC_C_motif"/>
</dbReference>
<reference evidence="6 7" key="1">
    <citation type="submission" date="2021-07" db="EMBL/GenBank/DDBJ databases">
        <title>Paenibacillus radiodurans sp. nov., isolated from the southeastern edge of Tengger Desert.</title>
        <authorList>
            <person name="Zhang G."/>
        </authorList>
    </citation>
    <scope>NUCLEOTIDE SEQUENCE [LARGE SCALE GENOMIC DNA]</scope>
    <source>
        <strain evidence="6 7">DT7-4</strain>
    </source>
</reference>
<dbReference type="PROSITE" id="PS50005">
    <property type="entry name" value="TPR"/>
    <property type="match status" value="1"/>
</dbReference>
<gene>
    <name evidence="6" type="ORF">K0T92_04405</name>
</gene>
<keyword evidence="7" id="KW-1185">Reference proteome</keyword>
<evidence type="ECO:0000256" key="1">
    <source>
        <dbReference type="ARBA" id="ARBA00004141"/>
    </source>
</evidence>
<evidence type="ECO:0000256" key="3">
    <source>
        <dbReference type="ARBA" id="ARBA00022989"/>
    </source>
</evidence>
<dbReference type="InterPro" id="IPR019734">
    <property type="entry name" value="TPR_rpt"/>
</dbReference>
<dbReference type="Gene3D" id="3.10.450.50">
    <property type="match status" value="1"/>
</dbReference>
<comment type="subcellular location">
    <subcellularLocation>
        <location evidence="1">Membrane</location>
        <topology evidence="1">Multi-pass membrane protein</topology>
    </subcellularLocation>
</comment>
<evidence type="ECO:0000256" key="5">
    <source>
        <dbReference type="PROSITE-ProRule" id="PRU00339"/>
    </source>
</evidence>
<dbReference type="RefSeq" id="WP_219871228.1">
    <property type="nucleotide sequence ID" value="NZ_JAHZIJ010000002.1"/>
</dbReference>
<dbReference type="SUPFAM" id="SSF103642">
    <property type="entry name" value="Sec-C motif"/>
    <property type="match status" value="1"/>
</dbReference>
<name>A0ABS7D240_9BACL</name>
<dbReference type="PANTHER" id="PTHR12745:SF6">
    <property type="entry name" value="PROTEIN ST7 HOMOLOG"/>
    <property type="match status" value="1"/>
</dbReference>
<evidence type="ECO:0000256" key="2">
    <source>
        <dbReference type="ARBA" id="ARBA00022692"/>
    </source>
</evidence>
<dbReference type="InterPro" id="IPR007311">
    <property type="entry name" value="ST7"/>
</dbReference>
<dbReference type="Proteomes" id="UP000812277">
    <property type="component" value="Unassembled WGS sequence"/>
</dbReference>
<feature type="repeat" description="TPR" evidence="5">
    <location>
        <begin position="302"/>
        <end position="335"/>
    </location>
</feature>
<dbReference type="Pfam" id="PF02810">
    <property type="entry name" value="SEC-C"/>
    <property type="match status" value="1"/>
</dbReference>
<proteinExistence type="predicted"/>
<keyword evidence="4" id="KW-0472">Membrane</keyword>
<protein>
    <submittedName>
        <fullName evidence="6">SEC-C domain-containing protein</fullName>
    </submittedName>
</protein>
<dbReference type="SUPFAM" id="SSF48452">
    <property type="entry name" value="TPR-like"/>
    <property type="match status" value="1"/>
</dbReference>
<accession>A0ABS7D240</accession>
<sequence>MMKKLGRNDPCHCGSGLKYKKCCLNKDEGNNVTRITQTIPKPPANIIEDKLTWDNDLHKSIATYFFNQTASLYETDEIHQVIQMWNKYANTVDPVTKKIGVYPAALEYILCQIFGYTTTQSELAAKYDVSVNTLSQRANQIFSFLDELLPQLPNESSHGISPASPLSKMGMEREMQRIHTLLDEQDFGTLEEANAFLQQNLNTKPAKRKSLSKSEQAAELLYAAWDEPNPKQRIKMAQEALLLDPNSVDAYNILAECAAASLKDAAFYYKQGMLAGEQSFGEAFFKEHKGHFWLHAPTRPYMRAKKGYAEAHAGLGNMPEAIKHYNELLELNPNDNQGVRELLLSAYIETADWKSAAKLIQQFDEDGSAAFNYSRILVEYGLKGQSPELTKLIKKAIGHNPYVPAYLQGKKRLPREMPEYTGYGDDREAIVYAHISRHLWLIRPELLQLLSTK</sequence>
<keyword evidence="2" id="KW-0812">Transmembrane</keyword>
<keyword evidence="5" id="KW-0802">TPR repeat</keyword>
<evidence type="ECO:0000256" key="4">
    <source>
        <dbReference type="ARBA" id="ARBA00023136"/>
    </source>
</evidence>
<dbReference type="InterPro" id="IPR011990">
    <property type="entry name" value="TPR-like_helical_dom_sf"/>
</dbReference>
<organism evidence="6 7">
    <name type="scientific">Paenibacillus oenotherae</name>
    <dbReference type="NCBI Taxonomy" id="1435645"/>
    <lineage>
        <taxon>Bacteria</taxon>
        <taxon>Bacillati</taxon>
        <taxon>Bacillota</taxon>
        <taxon>Bacilli</taxon>
        <taxon>Bacillales</taxon>
        <taxon>Paenibacillaceae</taxon>
        <taxon>Paenibacillus</taxon>
    </lineage>
</organism>
<evidence type="ECO:0000313" key="6">
    <source>
        <dbReference type="EMBL" id="MBW7473973.1"/>
    </source>
</evidence>
<dbReference type="PANTHER" id="PTHR12745">
    <property type="entry name" value="SUPPRESSION OF TUMORIGENICITY 7"/>
    <property type="match status" value="1"/>
</dbReference>
<evidence type="ECO:0000313" key="7">
    <source>
        <dbReference type="Proteomes" id="UP000812277"/>
    </source>
</evidence>
<keyword evidence="3" id="KW-1133">Transmembrane helix</keyword>
<dbReference type="Pfam" id="PF04184">
    <property type="entry name" value="ST7"/>
    <property type="match status" value="1"/>
</dbReference>
<dbReference type="Gene3D" id="1.25.40.10">
    <property type="entry name" value="Tetratricopeptide repeat domain"/>
    <property type="match status" value="1"/>
</dbReference>
<dbReference type="EMBL" id="JAHZIJ010000002">
    <property type="protein sequence ID" value="MBW7473973.1"/>
    <property type="molecule type" value="Genomic_DNA"/>
</dbReference>